<evidence type="ECO:0000313" key="11">
    <source>
        <dbReference type="Proteomes" id="UP001230005"/>
    </source>
</evidence>
<dbReference type="InterPro" id="IPR025877">
    <property type="entry name" value="MobA-like_NTP_Trfase"/>
</dbReference>
<keyword evidence="6 8" id="KW-0342">GTP-binding</keyword>
<feature type="binding site" evidence="8">
    <location>
        <position position="20"/>
    </location>
    <ligand>
        <name>GTP</name>
        <dbReference type="ChEBI" id="CHEBI:37565"/>
    </ligand>
</feature>
<dbReference type="InterPro" id="IPR013482">
    <property type="entry name" value="Molybde_CF_guanTrfase"/>
</dbReference>
<dbReference type="GO" id="GO:0061603">
    <property type="term" value="F:molybdenum cofactor guanylyltransferase activity"/>
    <property type="evidence" value="ECO:0007669"/>
    <property type="project" value="UniProtKB-EC"/>
</dbReference>
<protein>
    <recommendedName>
        <fullName evidence="8">Probable molybdenum cofactor guanylyltransferase</fullName>
        <shortName evidence="8">MoCo guanylyltransferase</shortName>
        <ecNumber evidence="8">2.7.7.77</ecNumber>
    </recommendedName>
    <alternativeName>
        <fullName evidence="8">GTP:molybdopterin guanylyltransferase</fullName>
    </alternativeName>
    <alternativeName>
        <fullName evidence="8">Mo-MPT guanylyltransferase</fullName>
    </alternativeName>
    <alternativeName>
        <fullName evidence="8">Molybdopterin guanylyltransferase</fullName>
    </alternativeName>
    <alternativeName>
        <fullName evidence="8">Molybdopterin-guanine dinucleotide synthase</fullName>
        <shortName evidence="8">MGD synthase</shortName>
    </alternativeName>
</protein>
<feature type="binding site" evidence="8">
    <location>
        <position position="68"/>
    </location>
    <ligand>
        <name>GTP</name>
        <dbReference type="ChEBI" id="CHEBI:37565"/>
    </ligand>
</feature>
<keyword evidence="10" id="KW-0548">Nucleotidyltransferase</keyword>
<comment type="catalytic activity">
    <reaction evidence="8">
        <text>Mo-molybdopterin + GTP + H(+) = Mo-molybdopterin guanine dinucleotide + diphosphate</text>
        <dbReference type="Rhea" id="RHEA:34243"/>
        <dbReference type="ChEBI" id="CHEBI:15378"/>
        <dbReference type="ChEBI" id="CHEBI:33019"/>
        <dbReference type="ChEBI" id="CHEBI:37565"/>
        <dbReference type="ChEBI" id="CHEBI:71302"/>
        <dbReference type="ChEBI" id="CHEBI:71310"/>
        <dbReference type="EC" id="2.7.7.77"/>
    </reaction>
</comment>
<comment type="similarity">
    <text evidence="8">Belongs to the MobA family.</text>
</comment>
<keyword evidence="5 8" id="KW-0460">Magnesium</keyword>
<evidence type="ECO:0000256" key="3">
    <source>
        <dbReference type="ARBA" id="ARBA00022723"/>
    </source>
</evidence>
<dbReference type="PANTHER" id="PTHR19136">
    <property type="entry name" value="MOLYBDENUM COFACTOR GUANYLYLTRANSFERASE"/>
    <property type="match status" value="1"/>
</dbReference>
<dbReference type="RefSeq" id="WP_307320807.1">
    <property type="nucleotide sequence ID" value="NZ_JAUSUG010000001.1"/>
</dbReference>
<keyword evidence="7 8" id="KW-0501">Molybdenum cofactor biosynthesis</keyword>
<dbReference type="HAMAP" id="MF_00316">
    <property type="entry name" value="MobA"/>
    <property type="match status" value="1"/>
</dbReference>
<sequence>MNAGLILLSGGKSSRMGTNKALLPIEGKTNIERIFESLGEGFTDRILVTNSPEEYAPLLPEDVKIVSDVYPGLGPLSGIHAGLLATAAEYNVVVACDMPFVSRQLGQLLVQKSKGYQAVVPRFRGMRQPLFAVYHKSMTGDIERFLQGNDFRVNNLWGKVNTLWVEEDDLSTIPEIELAFYNMNYPEEYEKVKEWVE</sequence>
<gene>
    <name evidence="8" type="primary">mobA</name>
    <name evidence="10" type="ORF">J2S74_000249</name>
</gene>
<feature type="domain" description="MobA-like NTP transferase" evidence="9">
    <location>
        <begin position="6"/>
        <end position="147"/>
    </location>
</feature>
<feature type="binding site" evidence="8">
    <location>
        <position position="97"/>
    </location>
    <ligand>
        <name>Mg(2+)</name>
        <dbReference type="ChEBI" id="CHEBI:18420"/>
    </ligand>
</feature>
<keyword evidence="3 8" id="KW-0479">Metal-binding</keyword>
<dbReference type="EC" id="2.7.7.77" evidence="8"/>
<evidence type="ECO:0000256" key="5">
    <source>
        <dbReference type="ARBA" id="ARBA00022842"/>
    </source>
</evidence>
<evidence type="ECO:0000313" key="10">
    <source>
        <dbReference type="EMBL" id="MDQ0252877.1"/>
    </source>
</evidence>
<comment type="subcellular location">
    <subcellularLocation>
        <location evidence="8">Cytoplasm</location>
    </subcellularLocation>
</comment>
<dbReference type="Proteomes" id="UP001230005">
    <property type="component" value="Unassembled WGS sequence"/>
</dbReference>
<evidence type="ECO:0000259" key="9">
    <source>
        <dbReference type="Pfam" id="PF12804"/>
    </source>
</evidence>
<evidence type="ECO:0000256" key="2">
    <source>
        <dbReference type="ARBA" id="ARBA00022679"/>
    </source>
</evidence>
<keyword evidence="1 8" id="KW-0963">Cytoplasm</keyword>
<comment type="caution">
    <text evidence="8">Lacks conserved residue(s) required for the propagation of feature annotation.</text>
</comment>
<name>A0ABT9ZNS9_9BACI</name>
<comment type="function">
    <text evidence="8">Transfers a GMP moiety from GTP to Mo-molybdopterin (Mo-MPT) cofactor (Moco or molybdenum cofactor) to form Mo-molybdopterin guanine dinucleotide (Mo-MGD) cofactor.</text>
</comment>
<keyword evidence="11" id="KW-1185">Reference proteome</keyword>
<dbReference type="Pfam" id="PF12804">
    <property type="entry name" value="NTP_transf_3"/>
    <property type="match status" value="1"/>
</dbReference>
<dbReference type="PANTHER" id="PTHR19136:SF81">
    <property type="entry name" value="MOLYBDENUM COFACTOR GUANYLYLTRANSFERASE"/>
    <property type="match status" value="1"/>
</dbReference>
<dbReference type="CDD" id="cd02503">
    <property type="entry name" value="MobA"/>
    <property type="match status" value="1"/>
</dbReference>
<evidence type="ECO:0000256" key="1">
    <source>
        <dbReference type="ARBA" id="ARBA00022490"/>
    </source>
</evidence>
<evidence type="ECO:0000256" key="7">
    <source>
        <dbReference type="ARBA" id="ARBA00023150"/>
    </source>
</evidence>
<feature type="binding site" evidence="8">
    <location>
        <position position="97"/>
    </location>
    <ligand>
        <name>GTP</name>
        <dbReference type="ChEBI" id="CHEBI:37565"/>
    </ligand>
</feature>
<accession>A0ABT9ZNS9</accession>
<evidence type="ECO:0000256" key="8">
    <source>
        <dbReference type="HAMAP-Rule" id="MF_00316"/>
    </source>
</evidence>
<comment type="domain">
    <text evidence="8">The N-terminal domain determines nucleotide recognition and specific binding, while the C-terminal domain determines the specific binding to the target protein.</text>
</comment>
<dbReference type="EMBL" id="JAUSUG010000001">
    <property type="protein sequence ID" value="MDQ0252877.1"/>
    <property type="molecule type" value="Genomic_DNA"/>
</dbReference>
<evidence type="ECO:0000256" key="4">
    <source>
        <dbReference type="ARBA" id="ARBA00022741"/>
    </source>
</evidence>
<comment type="caution">
    <text evidence="10">The sequence shown here is derived from an EMBL/GenBank/DDBJ whole genome shotgun (WGS) entry which is preliminary data.</text>
</comment>
<keyword evidence="2 8" id="KW-0808">Transferase</keyword>
<comment type="cofactor">
    <cofactor evidence="8">
        <name>Mg(2+)</name>
        <dbReference type="ChEBI" id="CHEBI:18420"/>
    </cofactor>
</comment>
<dbReference type="Gene3D" id="3.90.550.10">
    <property type="entry name" value="Spore Coat Polysaccharide Biosynthesis Protein SpsA, Chain A"/>
    <property type="match status" value="1"/>
</dbReference>
<reference evidence="10 11" key="1">
    <citation type="submission" date="2023-07" db="EMBL/GenBank/DDBJ databases">
        <title>Genomic Encyclopedia of Type Strains, Phase IV (KMG-IV): sequencing the most valuable type-strain genomes for metagenomic binning, comparative biology and taxonomic classification.</title>
        <authorList>
            <person name="Goeker M."/>
        </authorList>
    </citation>
    <scope>NUCLEOTIDE SEQUENCE [LARGE SCALE GENOMIC DNA]</scope>
    <source>
        <strain evidence="10 11">DSM 9768</strain>
    </source>
</reference>
<dbReference type="SUPFAM" id="SSF53448">
    <property type="entry name" value="Nucleotide-diphospho-sugar transferases"/>
    <property type="match status" value="1"/>
</dbReference>
<proteinExistence type="inferred from homology"/>
<organism evidence="10 11">
    <name type="scientific">Evansella vedderi</name>
    <dbReference type="NCBI Taxonomy" id="38282"/>
    <lineage>
        <taxon>Bacteria</taxon>
        <taxon>Bacillati</taxon>
        <taxon>Bacillota</taxon>
        <taxon>Bacilli</taxon>
        <taxon>Bacillales</taxon>
        <taxon>Bacillaceae</taxon>
        <taxon>Evansella</taxon>
    </lineage>
</organism>
<keyword evidence="4 8" id="KW-0547">Nucleotide-binding</keyword>
<feature type="binding site" evidence="8">
    <location>
        <begin position="8"/>
        <end position="10"/>
    </location>
    <ligand>
        <name>GTP</name>
        <dbReference type="ChEBI" id="CHEBI:37565"/>
    </ligand>
</feature>
<dbReference type="InterPro" id="IPR029044">
    <property type="entry name" value="Nucleotide-diphossugar_trans"/>
</dbReference>
<evidence type="ECO:0000256" key="6">
    <source>
        <dbReference type="ARBA" id="ARBA00023134"/>
    </source>
</evidence>